<accession>A0AAJ5W3X6</accession>
<protein>
    <submittedName>
        <fullName evidence="1">DUF2017 family protein</fullName>
    </submittedName>
</protein>
<evidence type="ECO:0000313" key="2">
    <source>
        <dbReference type="Proteomes" id="UP001213972"/>
    </source>
</evidence>
<dbReference type="Pfam" id="PF09438">
    <property type="entry name" value="DUF2017"/>
    <property type="match status" value="1"/>
</dbReference>
<proteinExistence type="predicted"/>
<dbReference type="InterPro" id="IPR018561">
    <property type="entry name" value="AosR"/>
</dbReference>
<evidence type="ECO:0000313" key="1">
    <source>
        <dbReference type="EMBL" id="WEK14504.1"/>
    </source>
</evidence>
<name>A0AAJ5W3X6_9MICO</name>
<sequence length="162" mass="18262">MSERIVVWEITALEAAHLSELLDQFDHLLAAGSTDDPAIARLVPDAYRDDPEAADEFRSLTEGDLLARRREDCRIVASTLEIDGRRLVVSDLDRAEIEQTHTVAMDETQSAAWLRTLASLRLVMAARLGIRDEDDHADDDPRFGIYDWLGYRLDGLVRALDD</sequence>
<dbReference type="EMBL" id="CP119321">
    <property type="protein sequence ID" value="WEK14504.1"/>
    <property type="molecule type" value="Genomic_DNA"/>
</dbReference>
<dbReference type="Proteomes" id="UP001213972">
    <property type="component" value="Chromosome"/>
</dbReference>
<dbReference type="AlphaFoldDB" id="A0AAJ5W3X6"/>
<gene>
    <name evidence="1" type="ORF">P0Y48_04690</name>
</gene>
<reference evidence="1" key="1">
    <citation type="submission" date="2023-03" db="EMBL/GenBank/DDBJ databases">
        <title>Andean soil-derived lignocellulolytic bacterial consortium as a source of novel taxa and putative plastic-active enzymes.</title>
        <authorList>
            <person name="Diaz-Garcia L."/>
            <person name="Chuvochina M."/>
            <person name="Feuerriegel G."/>
            <person name="Bunk B."/>
            <person name="Sproer C."/>
            <person name="Streit W.R."/>
            <person name="Rodriguez L.M."/>
            <person name="Overmann J."/>
            <person name="Jimenez D.J."/>
        </authorList>
    </citation>
    <scope>NUCLEOTIDE SEQUENCE</scope>
    <source>
        <strain evidence="1">MAG 4610</strain>
    </source>
</reference>
<organism evidence="1 2">
    <name type="scientific">Candidatus Microbacterium phytovorans</name>
    <dbReference type="NCBI Taxonomy" id="3121374"/>
    <lineage>
        <taxon>Bacteria</taxon>
        <taxon>Bacillati</taxon>
        <taxon>Actinomycetota</taxon>
        <taxon>Actinomycetes</taxon>
        <taxon>Micrococcales</taxon>
        <taxon>Microbacteriaceae</taxon>
        <taxon>Microbacterium</taxon>
    </lineage>
</organism>